<feature type="compositionally biased region" description="Polar residues" evidence="9">
    <location>
        <begin position="280"/>
        <end position="292"/>
    </location>
</feature>
<keyword evidence="2" id="KW-0221">Differentiation</keyword>
<organism evidence="11 12">
    <name type="scientific">Dinoponera quadriceps</name>
    <name type="common">South American ant</name>
    <dbReference type="NCBI Taxonomy" id="609295"/>
    <lineage>
        <taxon>Eukaryota</taxon>
        <taxon>Metazoa</taxon>
        <taxon>Ecdysozoa</taxon>
        <taxon>Arthropoda</taxon>
        <taxon>Hexapoda</taxon>
        <taxon>Insecta</taxon>
        <taxon>Pterygota</taxon>
        <taxon>Neoptera</taxon>
        <taxon>Endopterygota</taxon>
        <taxon>Hymenoptera</taxon>
        <taxon>Apocrita</taxon>
        <taxon>Aculeata</taxon>
        <taxon>Formicoidea</taxon>
        <taxon>Formicidae</taxon>
        <taxon>Ponerinae</taxon>
        <taxon>Ponerini</taxon>
        <taxon>Dinoponera</taxon>
    </lineage>
</organism>
<dbReference type="Pfam" id="PF00010">
    <property type="entry name" value="HLH"/>
    <property type="match status" value="1"/>
</dbReference>
<dbReference type="SUPFAM" id="SSF47459">
    <property type="entry name" value="HLH, helix-loop-helix DNA-binding domain"/>
    <property type="match status" value="1"/>
</dbReference>
<evidence type="ECO:0000313" key="11">
    <source>
        <dbReference type="Proteomes" id="UP000515204"/>
    </source>
</evidence>
<feature type="domain" description="BHLH" evidence="10">
    <location>
        <begin position="341"/>
        <end position="392"/>
    </location>
</feature>
<evidence type="ECO:0000259" key="10">
    <source>
        <dbReference type="PROSITE" id="PS50888"/>
    </source>
</evidence>
<evidence type="ECO:0000256" key="2">
    <source>
        <dbReference type="ARBA" id="ARBA00022782"/>
    </source>
</evidence>
<protein>
    <recommendedName>
        <fullName evidence="8">Protein twist</fullName>
    </recommendedName>
</protein>
<evidence type="ECO:0000256" key="4">
    <source>
        <dbReference type="ARBA" id="ARBA00023125"/>
    </source>
</evidence>
<keyword evidence="6" id="KW-0539">Nucleus</keyword>
<evidence type="ECO:0000256" key="8">
    <source>
        <dbReference type="ARBA" id="ARBA00072365"/>
    </source>
</evidence>
<evidence type="ECO:0000256" key="7">
    <source>
        <dbReference type="ARBA" id="ARBA00059086"/>
    </source>
</evidence>
<dbReference type="CTD" id="37655"/>
<dbReference type="PANTHER" id="PTHR23349:SF50">
    <property type="entry name" value="PROTEIN TWIST"/>
    <property type="match status" value="1"/>
</dbReference>
<keyword evidence="11" id="KW-1185">Reference proteome</keyword>
<evidence type="ECO:0000256" key="9">
    <source>
        <dbReference type="SAM" id="MobiDB-lite"/>
    </source>
</evidence>
<dbReference type="PANTHER" id="PTHR23349">
    <property type="entry name" value="BASIC HELIX-LOOP-HELIX TRANSCRIPTION FACTOR, TWIST"/>
    <property type="match status" value="1"/>
</dbReference>
<dbReference type="KEGG" id="dqu:106748716"/>
<feature type="compositionally biased region" description="Low complexity" evidence="9">
    <location>
        <begin position="88"/>
        <end position="102"/>
    </location>
</feature>
<dbReference type="Proteomes" id="UP000515204">
    <property type="component" value="Unplaced"/>
</dbReference>
<comment type="function">
    <text evidence="7">Involved in the establishment and dorsoventral patterning of germ layers in the embryo.</text>
</comment>
<sequence length="454" mass="51636">ERITKLEPRLVVSDVQRSRKEARCAERACVSVLSNGSVQTAPSELPPPPALQVQNLVQPQLPVPPAQAQTQVRINGFYFMDSGDSSSALYSASNSSASTSPANYDSITPPVSRLMDLSGQPESQRNLSSNFHQPPLHHPPHQQQHPHPIDYHPYVYENLSETKRYHNSHHHSPDHSDGKILRDLQSDYNRRVPNDTSSELLSDYSRDYNRDHEQHICVTPPSQIFTPGNEDMIVPTRPHESQSQGSFRSHPDMTDYKPEGVEYKSEQVVDQRYDYQQTELNGHVTEPSSTKSYAAENGRSSTKRKRKFVNSNNNESESETTSPMRIKMRRKSGASFEEIQNQRVMANVRERQRTQSLNEAFTALRKVIPTLPSDKLSKIQTLKLATKYIEFLHQVLRSDLDKDDGVENIAGRSARNAIIAARQSRDLPCSYMAHERLSYAFSVWRMEGDWNSNI</sequence>
<dbReference type="SMART" id="SM00353">
    <property type="entry name" value="HLH"/>
    <property type="match status" value="1"/>
</dbReference>
<keyword evidence="4" id="KW-0238">DNA-binding</keyword>
<feature type="region of interest" description="Disordered" evidence="9">
    <location>
        <begin position="88"/>
        <end position="150"/>
    </location>
</feature>
<dbReference type="FunFam" id="4.10.280.10:FF:000030">
    <property type="entry name" value="Twist transcription factor"/>
    <property type="match status" value="1"/>
</dbReference>
<keyword evidence="1" id="KW-0217">Developmental protein</keyword>
<gene>
    <name evidence="12" type="primary">LOC106748716</name>
</gene>
<name>A0A6P3XWT7_DINQU</name>
<evidence type="ECO:0000256" key="3">
    <source>
        <dbReference type="ARBA" id="ARBA00023015"/>
    </source>
</evidence>
<dbReference type="GO" id="GO:0000977">
    <property type="term" value="F:RNA polymerase II transcription regulatory region sequence-specific DNA binding"/>
    <property type="evidence" value="ECO:0007669"/>
    <property type="project" value="TreeGrafter"/>
</dbReference>
<dbReference type="GO" id="GO:0000981">
    <property type="term" value="F:DNA-binding transcription factor activity, RNA polymerase II-specific"/>
    <property type="evidence" value="ECO:0007669"/>
    <property type="project" value="TreeGrafter"/>
</dbReference>
<feature type="compositionally biased region" description="Low complexity" evidence="9">
    <location>
        <begin position="310"/>
        <end position="322"/>
    </location>
</feature>
<evidence type="ECO:0000256" key="6">
    <source>
        <dbReference type="ARBA" id="ARBA00023242"/>
    </source>
</evidence>
<keyword evidence="5" id="KW-0804">Transcription</keyword>
<keyword evidence="3" id="KW-0805">Transcription regulation</keyword>
<dbReference type="InterPro" id="IPR036638">
    <property type="entry name" value="HLH_DNA-bd_sf"/>
</dbReference>
<dbReference type="GO" id="GO:0030154">
    <property type="term" value="P:cell differentiation"/>
    <property type="evidence" value="ECO:0007669"/>
    <property type="project" value="UniProtKB-KW"/>
</dbReference>
<feature type="compositionally biased region" description="Polar residues" evidence="9">
    <location>
        <begin position="120"/>
        <end position="131"/>
    </location>
</feature>
<reference evidence="12" key="1">
    <citation type="submission" date="2025-08" db="UniProtKB">
        <authorList>
            <consortium name="RefSeq"/>
        </authorList>
    </citation>
    <scope>IDENTIFICATION</scope>
</reference>
<accession>A0A6P3XWT7</accession>
<dbReference type="AlphaFoldDB" id="A0A6P3XWT7"/>
<dbReference type="InterPro" id="IPR011598">
    <property type="entry name" value="bHLH_dom"/>
</dbReference>
<feature type="non-terminal residue" evidence="12">
    <location>
        <position position="1"/>
    </location>
</feature>
<dbReference type="PROSITE" id="PS50888">
    <property type="entry name" value="BHLH"/>
    <property type="match status" value="1"/>
</dbReference>
<feature type="region of interest" description="Disordered" evidence="9">
    <location>
        <begin position="280"/>
        <end position="322"/>
    </location>
</feature>
<evidence type="ECO:0000313" key="12">
    <source>
        <dbReference type="RefSeq" id="XP_014483020.1"/>
    </source>
</evidence>
<evidence type="ECO:0000256" key="1">
    <source>
        <dbReference type="ARBA" id="ARBA00022473"/>
    </source>
</evidence>
<dbReference type="GeneID" id="106748716"/>
<proteinExistence type="predicted"/>
<dbReference type="InterPro" id="IPR050283">
    <property type="entry name" value="E-box_TF_Regulators"/>
</dbReference>
<evidence type="ECO:0000256" key="5">
    <source>
        <dbReference type="ARBA" id="ARBA00023163"/>
    </source>
</evidence>
<dbReference type="Gene3D" id="4.10.280.10">
    <property type="entry name" value="Helix-loop-helix DNA-binding domain"/>
    <property type="match status" value="1"/>
</dbReference>
<dbReference type="RefSeq" id="XP_014483020.1">
    <property type="nucleotide sequence ID" value="XM_014627534.1"/>
</dbReference>
<dbReference type="OrthoDB" id="8583783at2759"/>
<dbReference type="GO" id="GO:0046983">
    <property type="term" value="F:protein dimerization activity"/>
    <property type="evidence" value="ECO:0007669"/>
    <property type="project" value="InterPro"/>
</dbReference>